<reference evidence="2 3" key="2">
    <citation type="submission" date="2023-10" db="EMBL/GenBank/DDBJ databases">
        <authorList>
            <person name="Han X.F."/>
        </authorList>
    </citation>
    <scope>NUCLEOTIDE SEQUENCE [LARGE SCALE GENOMIC DNA]</scope>
    <source>
        <strain evidence="2 3">KCTC 39840</strain>
    </source>
</reference>
<feature type="non-terminal residue" evidence="2">
    <location>
        <position position="135"/>
    </location>
</feature>
<feature type="chain" id="PRO_5046393465" evidence="1">
    <location>
        <begin position="22"/>
        <end position="135"/>
    </location>
</feature>
<protein>
    <submittedName>
        <fullName evidence="2">Glycine-rich protein</fullName>
    </submittedName>
</protein>
<comment type="caution">
    <text evidence="2">The sequence shown here is derived from an EMBL/GenBank/DDBJ whole genome shotgun (WGS) entry which is preliminary data.</text>
</comment>
<proteinExistence type="predicted"/>
<organism evidence="2 3">
    <name type="scientific">Conexibacter stalactiti</name>
    <dbReference type="NCBI Taxonomy" id="1940611"/>
    <lineage>
        <taxon>Bacteria</taxon>
        <taxon>Bacillati</taxon>
        <taxon>Actinomycetota</taxon>
        <taxon>Thermoleophilia</taxon>
        <taxon>Solirubrobacterales</taxon>
        <taxon>Conexibacteraceae</taxon>
        <taxon>Conexibacter</taxon>
    </lineage>
</organism>
<keyword evidence="1" id="KW-0732">Signal</keyword>
<evidence type="ECO:0000313" key="3">
    <source>
        <dbReference type="Proteomes" id="UP001284601"/>
    </source>
</evidence>
<gene>
    <name evidence="2" type="ORF">R7226_31375</name>
</gene>
<dbReference type="EMBL" id="JAWSTH010000217">
    <property type="protein sequence ID" value="MDW5598902.1"/>
    <property type="molecule type" value="Genomic_DNA"/>
</dbReference>
<sequence length="135" mass="12419">MRIRQSVAALAAIAAGSAAFAAPAGAAPIQLPFTYTGGARTWEVPTGVTEATFTLRGAAGAAGAPGGAGGLGAEVRATLPVTPGETLTIRVGGEGALTGAGGFNGGGAARAGAGAGGDGTTILSNTGASLLLAGG</sequence>
<evidence type="ECO:0000313" key="2">
    <source>
        <dbReference type="EMBL" id="MDW5598902.1"/>
    </source>
</evidence>
<dbReference type="Proteomes" id="UP001284601">
    <property type="component" value="Unassembled WGS sequence"/>
</dbReference>
<name>A0ABU4I013_9ACTN</name>
<keyword evidence="3" id="KW-1185">Reference proteome</keyword>
<evidence type="ECO:0000256" key="1">
    <source>
        <dbReference type="SAM" id="SignalP"/>
    </source>
</evidence>
<accession>A0ABU4I013</accession>
<feature type="signal peptide" evidence="1">
    <location>
        <begin position="1"/>
        <end position="21"/>
    </location>
</feature>
<reference evidence="3" key="1">
    <citation type="submission" date="2023-07" db="EMBL/GenBank/DDBJ databases">
        <title>Conexibacter stalactiti sp. nov., isolated from stalactites in a lava cave and emended description of the genus Conexibacter.</title>
        <authorList>
            <person name="Lee S.D."/>
        </authorList>
    </citation>
    <scope>NUCLEOTIDE SEQUENCE [LARGE SCALE GENOMIC DNA]</scope>
    <source>
        <strain evidence="3">KCTC 39840</strain>
    </source>
</reference>